<comment type="caution">
    <text evidence="1">The sequence shown here is derived from an EMBL/GenBank/DDBJ whole genome shotgun (WGS) entry which is preliminary data.</text>
</comment>
<dbReference type="AlphaFoldDB" id="A0A8G1ZM51"/>
<evidence type="ECO:0000313" key="1">
    <source>
        <dbReference type="EMBL" id="RZE15460.1"/>
    </source>
</evidence>
<dbReference type="EMBL" id="PKLL01000033">
    <property type="protein sequence ID" value="RZE15460.1"/>
    <property type="molecule type" value="Genomic_DNA"/>
</dbReference>
<name>A0A8G1ZM51_9ACTN</name>
<sequence>MWSDDRDGRREHCGLARALDASGAPDRRIWNGHAWREEDSWQDTGLVTFDLYPGVPAALRAECQCTWHGPSRPVGDSPAAAAAAVKADWDQHIAAETEAMYPVDVADELDDLLLRLHALAQEHPRAALAALRELDGRIEPLRVMAVARARHRKEPWQKVADALGVTRQSAWEKYQFAGNPEDVEAAYAKIGPRLDLDGQQSATTWR</sequence>
<dbReference type="RefSeq" id="WP_129805999.1">
    <property type="nucleotide sequence ID" value="NZ_CP108648.1"/>
</dbReference>
<reference evidence="1 2" key="1">
    <citation type="submission" date="2017-12" db="EMBL/GenBank/DDBJ databases">
        <title>Population genomics insights into the ecological differentiation and adaptive evolution in streptomycetes.</title>
        <authorList>
            <person name="Li Y."/>
            <person name="Huang Y."/>
        </authorList>
    </citation>
    <scope>NUCLEOTIDE SEQUENCE [LARGE SCALE GENOMIC DNA]</scope>
    <source>
        <strain evidence="1 2">NBRC 100770</strain>
    </source>
</reference>
<organism evidence="1 2">
    <name type="scientific">Streptomyces albidoflavus</name>
    <dbReference type="NCBI Taxonomy" id="1886"/>
    <lineage>
        <taxon>Bacteria</taxon>
        <taxon>Bacillati</taxon>
        <taxon>Actinomycetota</taxon>
        <taxon>Actinomycetes</taxon>
        <taxon>Kitasatosporales</taxon>
        <taxon>Streptomycetaceae</taxon>
        <taxon>Streptomyces</taxon>
        <taxon>Streptomyces albidoflavus group</taxon>
    </lineage>
</organism>
<protein>
    <submittedName>
        <fullName evidence="1">Uncharacterized protein</fullName>
    </submittedName>
</protein>
<dbReference type="GeneID" id="97271772"/>
<proteinExistence type="predicted"/>
<dbReference type="Proteomes" id="UP000292693">
    <property type="component" value="Unassembled WGS sequence"/>
</dbReference>
<evidence type="ECO:0000313" key="2">
    <source>
        <dbReference type="Proteomes" id="UP000292693"/>
    </source>
</evidence>
<accession>A0A8G1ZM51</accession>
<gene>
    <name evidence="1" type="ORF">C0Q92_30900</name>
</gene>